<dbReference type="EMBL" id="JAGXEW010000017">
    <property type="protein sequence ID" value="KAK1161983.1"/>
    <property type="molecule type" value="Genomic_DNA"/>
</dbReference>
<evidence type="ECO:0000256" key="2">
    <source>
        <dbReference type="ARBA" id="ARBA00022490"/>
    </source>
</evidence>
<dbReference type="InterPro" id="IPR035979">
    <property type="entry name" value="RBD_domain_sf"/>
</dbReference>
<dbReference type="GO" id="GO:0008143">
    <property type="term" value="F:poly(A) binding"/>
    <property type="evidence" value="ECO:0007669"/>
    <property type="project" value="TreeGrafter"/>
</dbReference>
<dbReference type="Gene3D" id="3.30.70.330">
    <property type="match status" value="1"/>
</dbReference>
<keyword evidence="5" id="KW-0175">Coiled coil</keyword>
<dbReference type="Pfam" id="PF00076">
    <property type="entry name" value="RRM_1"/>
    <property type="match status" value="1"/>
</dbReference>
<evidence type="ECO:0000256" key="5">
    <source>
        <dbReference type="SAM" id="Coils"/>
    </source>
</evidence>
<evidence type="ECO:0000259" key="6">
    <source>
        <dbReference type="PROSITE" id="PS50102"/>
    </source>
</evidence>
<dbReference type="PROSITE" id="PS50102">
    <property type="entry name" value="RRM"/>
    <property type="match status" value="1"/>
</dbReference>
<dbReference type="GO" id="GO:0000288">
    <property type="term" value="P:nuclear-transcribed mRNA catabolic process, deadenylation-dependent decay"/>
    <property type="evidence" value="ECO:0007669"/>
    <property type="project" value="TreeGrafter"/>
</dbReference>
<comment type="subcellular location">
    <subcellularLocation>
        <location evidence="1">Cytoplasm</location>
    </subcellularLocation>
</comment>
<gene>
    <name evidence="7" type="primary">pabpn1</name>
    <name evidence="7" type="ORF">AOXY_G18243</name>
</gene>
<keyword evidence="8" id="KW-1185">Reference proteome</keyword>
<evidence type="ECO:0000313" key="8">
    <source>
        <dbReference type="Proteomes" id="UP001230051"/>
    </source>
</evidence>
<dbReference type="InterPro" id="IPR000504">
    <property type="entry name" value="RRM_dom"/>
</dbReference>
<organism evidence="7 8">
    <name type="scientific">Acipenser oxyrinchus oxyrinchus</name>
    <dbReference type="NCBI Taxonomy" id="40147"/>
    <lineage>
        <taxon>Eukaryota</taxon>
        <taxon>Metazoa</taxon>
        <taxon>Chordata</taxon>
        <taxon>Craniata</taxon>
        <taxon>Vertebrata</taxon>
        <taxon>Euteleostomi</taxon>
        <taxon>Actinopterygii</taxon>
        <taxon>Chondrostei</taxon>
        <taxon>Acipenseriformes</taxon>
        <taxon>Acipenseridae</taxon>
        <taxon>Acipenser</taxon>
    </lineage>
</organism>
<sequence>MADERHYADERLGLLEGEFAGDHNVEDPELEAIKARVREMEEEAEKLKEVQYETEKHLIMSPQASGVFYPMTAEEKVDADNRSVYVGNVDYGSTADELEVHFNGCGPVNRVTILCDKFSGHPKGFAYIEFSDRDSVKTAMALDETLFSGPTCLGSAPRTGGVKGAERLRGGLPLLQIQQQRLPAETAWPLLQVSIATIGGSGVHMRKKDTGEVEESRLGILLIKWKLK</sequence>
<dbReference type="PANTHER" id="PTHR23236">
    <property type="entry name" value="EUKARYOTIC TRANSLATION INITIATION FACTOR 4B/4H"/>
    <property type="match status" value="1"/>
</dbReference>
<dbReference type="SUPFAM" id="SSF54928">
    <property type="entry name" value="RNA-binding domain, RBD"/>
    <property type="match status" value="1"/>
</dbReference>
<evidence type="ECO:0000256" key="3">
    <source>
        <dbReference type="ARBA" id="ARBA00022884"/>
    </source>
</evidence>
<dbReference type="Proteomes" id="UP001230051">
    <property type="component" value="Unassembled WGS sequence"/>
</dbReference>
<name>A0AAD8D6G4_ACIOX</name>
<comment type="caution">
    <text evidence="7">The sequence shown here is derived from an EMBL/GenBank/DDBJ whole genome shotgun (WGS) entry which is preliminary data.</text>
</comment>
<proteinExistence type="predicted"/>
<reference evidence="7" key="1">
    <citation type="submission" date="2022-02" db="EMBL/GenBank/DDBJ databases">
        <title>Atlantic sturgeon de novo genome assembly.</title>
        <authorList>
            <person name="Stock M."/>
            <person name="Klopp C."/>
            <person name="Guiguen Y."/>
            <person name="Cabau C."/>
            <person name="Parinello H."/>
            <person name="Santidrian Yebra-Pimentel E."/>
            <person name="Kuhl H."/>
            <person name="Dirks R.P."/>
            <person name="Guessner J."/>
            <person name="Wuertz S."/>
            <person name="Du K."/>
            <person name="Schartl M."/>
        </authorList>
    </citation>
    <scope>NUCLEOTIDE SEQUENCE</scope>
    <source>
        <strain evidence="7">STURGEONOMICS-FGT-2020</strain>
        <tissue evidence="7">Whole blood</tissue>
    </source>
</reference>
<accession>A0AAD8D6G4</accession>
<feature type="coiled-coil region" evidence="5">
    <location>
        <begin position="30"/>
        <end position="57"/>
    </location>
</feature>
<dbReference type="GO" id="GO:0005634">
    <property type="term" value="C:nucleus"/>
    <property type="evidence" value="ECO:0007669"/>
    <property type="project" value="TreeGrafter"/>
</dbReference>
<evidence type="ECO:0000313" key="7">
    <source>
        <dbReference type="EMBL" id="KAK1161983.1"/>
    </source>
</evidence>
<dbReference type="SMART" id="SM00360">
    <property type="entry name" value="RRM"/>
    <property type="match status" value="1"/>
</dbReference>
<dbReference type="InterPro" id="IPR012677">
    <property type="entry name" value="Nucleotide-bd_a/b_plait_sf"/>
</dbReference>
<protein>
    <submittedName>
        <fullName evidence="7">Polyadenylate-binding protein 2-B isoform X1</fullName>
    </submittedName>
</protein>
<feature type="domain" description="RRM" evidence="6">
    <location>
        <begin position="82"/>
        <end position="149"/>
    </location>
</feature>
<keyword evidence="2" id="KW-0963">Cytoplasm</keyword>
<dbReference type="PANTHER" id="PTHR23236:SF27">
    <property type="entry name" value="EMBRYONIC POLYADENYLATE-BINDING PROTEIN 2"/>
    <property type="match status" value="1"/>
</dbReference>
<keyword evidence="3 4" id="KW-0694">RNA-binding</keyword>
<dbReference type="AlphaFoldDB" id="A0AAD8D6G4"/>
<evidence type="ECO:0000256" key="1">
    <source>
        <dbReference type="ARBA" id="ARBA00004496"/>
    </source>
</evidence>
<evidence type="ECO:0000256" key="4">
    <source>
        <dbReference type="PROSITE-ProRule" id="PRU00176"/>
    </source>
</evidence>
<dbReference type="GO" id="GO:0005737">
    <property type="term" value="C:cytoplasm"/>
    <property type="evidence" value="ECO:0007669"/>
    <property type="project" value="UniProtKB-SubCell"/>
</dbReference>